<keyword evidence="2" id="KW-1185">Reference proteome</keyword>
<dbReference type="RefSeq" id="YP_009056428.1">
    <property type="nucleotide sequence ID" value="NC_024792.1"/>
</dbReference>
<name>A0A076GDG8_9CAUD</name>
<accession>A0A076GDG8</accession>
<reference evidence="1 2" key="1">
    <citation type="submission" date="2014-06" db="EMBL/GenBank/DDBJ databases">
        <title>Bioinformatic genomic analysis of Bacillus phage Bobb.</title>
        <authorList>
            <person name="Lewis H.M.N."/>
            <person name="Temple L."/>
            <person name="Barth R.N."/>
            <person name="Bowles K.M."/>
            <person name="Churchin D.I."/>
            <person name="Scott-Croshaw C."/>
            <person name="Glasgow G.H."/>
            <person name="Gloe M.W."/>
            <person name="McGough T.M."/>
            <person name="Nutbrown S.A."/>
            <person name="Romulus S.R."/>
            <person name="Sanders K.A.M."/>
            <person name="Diachok C.R."/>
            <person name="Serigano J.P."/>
            <person name="Shin D."/>
            <person name="Suresh M.H."/>
            <person name="Conner A.R.N."/>
            <person name="Korba R.M."/>
            <person name="Livermore R.J."/>
            <person name="Rohlf M.B."/>
            <person name="Utterback S.D."/>
            <person name="Wilson V.E."/>
        </authorList>
    </citation>
    <scope>NUCLEOTIDE SEQUENCE [LARGE SCALE GENOMIC DNA]</scope>
</reference>
<dbReference type="KEGG" id="vg:20283446"/>
<organism evidence="1 2">
    <name type="scientific">Bacillus phage Bobb</name>
    <dbReference type="NCBI Taxonomy" id="1527469"/>
    <lineage>
        <taxon>Viruses</taxon>
        <taxon>Duplodnaviria</taxon>
        <taxon>Heunggongvirae</taxon>
        <taxon>Uroviricota</taxon>
        <taxon>Caudoviricetes</taxon>
        <taxon>Herelleviridae</taxon>
        <taxon>Bastillevirinae</taxon>
        <taxon>Agatevirus</taxon>
        <taxon>Agatevirus bobb</taxon>
    </lineage>
</organism>
<protein>
    <submittedName>
        <fullName evidence="1">Uncharacterized protein</fullName>
    </submittedName>
</protein>
<dbReference type="Proteomes" id="UP000028664">
    <property type="component" value="Segment"/>
</dbReference>
<evidence type="ECO:0000313" key="2">
    <source>
        <dbReference type="Proteomes" id="UP000028664"/>
    </source>
</evidence>
<evidence type="ECO:0000313" key="1">
    <source>
        <dbReference type="EMBL" id="AII28060.1"/>
    </source>
</evidence>
<proteinExistence type="predicted"/>
<dbReference type="EMBL" id="KM051843">
    <property type="protein sequence ID" value="AII28060.1"/>
    <property type="molecule type" value="Genomic_DNA"/>
</dbReference>
<sequence length="14" mass="1505">MTKIVHFKGGNTDG</sequence>
<dbReference type="GeneID" id="20283446"/>